<dbReference type="RefSeq" id="WP_227565458.1">
    <property type="nucleotide sequence ID" value="NZ_CP101989.1"/>
</dbReference>
<dbReference type="SUPFAM" id="SSF53756">
    <property type="entry name" value="UDP-Glycosyltransferase/glycogen phosphorylase"/>
    <property type="match status" value="1"/>
</dbReference>
<evidence type="ECO:0000313" key="4">
    <source>
        <dbReference type="EMBL" id="UUI63914.1"/>
    </source>
</evidence>
<dbReference type="EMBL" id="CP101989">
    <property type="protein sequence ID" value="UUI63914.1"/>
    <property type="molecule type" value="Genomic_DNA"/>
</dbReference>
<dbReference type="InterPro" id="IPR001296">
    <property type="entry name" value="Glyco_trans_1"/>
</dbReference>
<organism evidence="4 5">
    <name type="scientific">Cellulomonas wangsupingiae</name>
    <dbReference type="NCBI Taxonomy" id="2968085"/>
    <lineage>
        <taxon>Bacteria</taxon>
        <taxon>Bacillati</taxon>
        <taxon>Actinomycetota</taxon>
        <taxon>Actinomycetes</taxon>
        <taxon>Micrococcales</taxon>
        <taxon>Cellulomonadaceae</taxon>
        <taxon>Cellulomonas</taxon>
    </lineage>
</organism>
<dbReference type="PANTHER" id="PTHR46401">
    <property type="entry name" value="GLYCOSYLTRANSFERASE WBBK-RELATED"/>
    <property type="match status" value="1"/>
</dbReference>
<dbReference type="Proteomes" id="UP001317322">
    <property type="component" value="Chromosome"/>
</dbReference>
<keyword evidence="1 4" id="KW-0808">Transferase</keyword>
<dbReference type="Gene3D" id="3.40.50.2000">
    <property type="entry name" value="Glycogen Phosphorylase B"/>
    <property type="match status" value="1"/>
</dbReference>
<evidence type="ECO:0000313" key="5">
    <source>
        <dbReference type="Proteomes" id="UP001317322"/>
    </source>
</evidence>
<keyword evidence="4" id="KW-0328">Glycosyltransferase</keyword>
<evidence type="ECO:0000256" key="1">
    <source>
        <dbReference type="ARBA" id="ARBA00022679"/>
    </source>
</evidence>
<accession>A0ABY5K0Z6</accession>
<dbReference type="PANTHER" id="PTHR46401:SF2">
    <property type="entry name" value="GLYCOSYLTRANSFERASE WBBK-RELATED"/>
    <property type="match status" value="1"/>
</dbReference>
<proteinExistence type="predicted"/>
<dbReference type="EC" id="2.4.-.-" evidence="4"/>
<feature type="region of interest" description="Disordered" evidence="2">
    <location>
        <begin position="27"/>
        <end position="46"/>
    </location>
</feature>
<protein>
    <submittedName>
        <fullName evidence="4">Glycosyltransferase</fullName>
        <ecNumber evidence="4">2.4.-.-</ecNumber>
    </submittedName>
</protein>
<evidence type="ECO:0000256" key="2">
    <source>
        <dbReference type="SAM" id="MobiDB-lite"/>
    </source>
</evidence>
<evidence type="ECO:0000259" key="3">
    <source>
        <dbReference type="Pfam" id="PF00534"/>
    </source>
</evidence>
<sequence length="525" mass="56320">MSDGSTPADVLQALHARLQAVADAVGMPTGHPDGALPPAGDGTTRPADDAFVVAPASPERVGDLLAHLVDRARSHPDASMTWLLLVALTGAFPTSEEVLDARRRLVADTPGASARWLLTTALALATVTDCLAGIDIVHDGVVVDVDFSARHDLNTGIQRVVRSTVPRWAREHELTLVAWTGTGAMRRLDDAETSRVLRWRGPIGVQPLTARPRVVVVPWRSTVVLPEVPAPHLCLPLAALAQHSGNAVSLVGYDAIPVVSADLMPPAEPERFVRYLTVVKHARRVAAISASAAEEFRGFVDMLPAQGLTGPGVAACDLPVDVPARLPDAVTPEDGLPQVVVVGSHEPRKNHLTVLHAAEVLWREGHRFRLRFIGGSSWASRPFDRAVRTLASRGRPVEVGRAVGDDALWSAYRTARFTVFPSVHEGYGLPVAESLAVGTPAITSNFGSTREIGQDGGTLLVDPRDDDAVTDAMRRLLVDDALHARLVEEARSRRRRTWDDYARDSWAALVAGDVPSTATTDEDTP</sequence>
<name>A0ABY5K0Z6_9CELL</name>
<reference evidence="4 5" key="1">
    <citation type="submission" date="2022-07" db="EMBL/GenBank/DDBJ databases">
        <title>Novel species in genus cellulomonas.</title>
        <authorList>
            <person name="Ye L."/>
        </authorList>
    </citation>
    <scope>NUCLEOTIDE SEQUENCE [LARGE SCALE GENOMIC DNA]</scope>
    <source>
        <strain evidence="5">zg-Y908</strain>
    </source>
</reference>
<keyword evidence="5" id="KW-1185">Reference proteome</keyword>
<dbReference type="GO" id="GO:0016757">
    <property type="term" value="F:glycosyltransferase activity"/>
    <property type="evidence" value="ECO:0007669"/>
    <property type="project" value="UniProtKB-KW"/>
</dbReference>
<dbReference type="Pfam" id="PF00534">
    <property type="entry name" value="Glycos_transf_1"/>
    <property type="match status" value="1"/>
</dbReference>
<gene>
    <name evidence="4" type="ORF">NP075_12315</name>
</gene>
<feature type="domain" description="Glycosyl transferase family 1" evidence="3">
    <location>
        <begin position="334"/>
        <end position="492"/>
    </location>
</feature>